<organism evidence="2 3">
    <name type="scientific">Lymnaea stagnalis</name>
    <name type="common">Great pond snail</name>
    <name type="synonym">Helix stagnalis</name>
    <dbReference type="NCBI Taxonomy" id="6523"/>
    <lineage>
        <taxon>Eukaryota</taxon>
        <taxon>Metazoa</taxon>
        <taxon>Spiralia</taxon>
        <taxon>Lophotrochozoa</taxon>
        <taxon>Mollusca</taxon>
        <taxon>Gastropoda</taxon>
        <taxon>Heterobranchia</taxon>
        <taxon>Euthyneura</taxon>
        <taxon>Panpulmonata</taxon>
        <taxon>Hygrophila</taxon>
        <taxon>Lymnaeoidea</taxon>
        <taxon>Lymnaeidae</taxon>
        <taxon>Lymnaea</taxon>
    </lineage>
</organism>
<name>A0AAV2IPS9_LYMST</name>
<reference evidence="2 3" key="1">
    <citation type="submission" date="2024-04" db="EMBL/GenBank/DDBJ databases">
        <authorList>
            <consortium name="Genoscope - CEA"/>
            <person name="William W."/>
        </authorList>
    </citation>
    <scope>NUCLEOTIDE SEQUENCE [LARGE SCALE GENOMIC DNA]</scope>
</reference>
<protein>
    <recommendedName>
        <fullName evidence="1">Dynein heavy chain AAA 5 extension domain-containing protein</fullName>
    </recommendedName>
</protein>
<feature type="domain" description="Dynein heavy chain AAA 5 extension" evidence="1">
    <location>
        <begin position="2"/>
        <end position="73"/>
    </location>
</feature>
<dbReference type="AlphaFoldDB" id="A0AAV2IPS9"/>
<feature type="non-terminal residue" evidence="2">
    <location>
        <position position="1"/>
    </location>
</feature>
<keyword evidence="3" id="KW-1185">Reference proteome</keyword>
<evidence type="ECO:0000313" key="2">
    <source>
        <dbReference type="EMBL" id="CAL1548306.1"/>
    </source>
</evidence>
<evidence type="ECO:0000313" key="3">
    <source>
        <dbReference type="Proteomes" id="UP001497497"/>
    </source>
</evidence>
<evidence type="ECO:0000259" key="1">
    <source>
        <dbReference type="Pfam" id="PF17852"/>
    </source>
</evidence>
<comment type="caution">
    <text evidence="2">The sequence shown here is derived from an EMBL/GenBank/DDBJ whole genome shotgun (WGS) entry which is preliminary data.</text>
</comment>
<gene>
    <name evidence="2" type="ORF">GSLYS_00021623001</name>
</gene>
<proteinExistence type="predicted"/>
<dbReference type="Gene3D" id="1.10.472.130">
    <property type="match status" value="1"/>
</dbReference>
<accession>A0AAV2IPS9</accession>
<dbReference type="Pfam" id="PF17852">
    <property type="entry name" value="Dynein_AAA_lid"/>
    <property type="match status" value="1"/>
</dbReference>
<dbReference type="Proteomes" id="UP001497497">
    <property type="component" value="Unassembled WGS sequence"/>
</dbReference>
<dbReference type="InterPro" id="IPR041466">
    <property type="entry name" value="Dynein_AAA5_ext"/>
</dbReference>
<dbReference type="EMBL" id="CAXITT010001269">
    <property type="protein sequence ID" value="CAL1548306.1"/>
    <property type="molecule type" value="Genomic_DNA"/>
</dbReference>
<sequence>QVDISKVVTLCKLLESILFYKFSSFDWSLEPVKMTRLLCQIFVFAYLWAVGGNVTDDNWDALDLFIRQQFDENPDAKVNACV</sequence>